<dbReference type="InterPro" id="IPR002182">
    <property type="entry name" value="NB-ARC"/>
</dbReference>
<evidence type="ECO:0000256" key="1">
    <source>
        <dbReference type="SAM" id="MobiDB-lite"/>
    </source>
</evidence>
<dbReference type="Gene3D" id="3.40.50.300">
    <property type="entry name" value="P-loop containing nucleotide triphosphate hydrolases"/>
    <property type="match status" value="1"/>
</dbReference>
<evidence type="ECO:0000259" key="2">
    <source>
        <dbReference type="Pfam" id="PF00931"/>
    </source>
</evidence>
<feature type="region of interest" description="Disordered" evidence="1">
    <location>
        <begin position="512"/>
        <end position="551"/>
    </location>
</feature>
<accession>A0ABV8TN85</accession>
<dbReference type="PANTHER" id="PTHR47691">
    <property type="entry name" value="REGULATOR-RELATED"/>
    <property type="match status" value="1"/>
</dbReference>
<dbReference type="PANTHER" id="PTHR47691:SF3">
    <property type="entry name" value="HTH-TYPE TRANSCRIPTIONAL REGULATOR RV0890C-RELATED"/>
    <property type="match status" value="1"/>
</dbReference>
<evidence type="ECO:0000313" key="4">
    <source>
        <dbReference type="Proteomes" id="UP001595824"/>
    </source>
</evidence>
<dbReference type="EMBL" id="JBHSDP010000027">
    <property type="protein sequence ID" value="MFC4332082.1"/>
    <property type="molecule type" value="Genomic_DNA"/>
</dbReference>
<sequence length="551" mass="58706">MRGWAGNPSYAELARRIGTVRAARGVPASERMPGRVTVYDCFRTGRRRIDMNLVLDIVIALGVEGSPREQWRRAVRAMLCRPDSGGGGRIRAELPAPVEPFAGRSAELRAVAGPDPRPLVITGMPGVGKTQFAIRAARSLAAAGRGAHGRLFVDLHGYHPCLPPAEPAAVLAGLLVALGQPAERVHRMSGRARAARYRELLAERDVLVVLDDAADDDQLRHLLPGTSRGATLVTARNALVGGADARRVELQPLNCAEVAELFGQVVGADRVRAEPEAVAELGRLCGNLPLDLAVNAARIAATPAWSLADQVRRLAARPRGTAAGPALAASYRRLAPTDRRLFRLLALHPGSRADAACAGALTGRPAAQAAESLVRLSHEHLLRPVGDGMYEFPCRVREFAFDLTVEEDPYSVQLTALEGLLEHYSGTAAAAVAAMSGPASAGRLLAARPHFPDPESAVDWLEREWASAVAVAARAAEIGRTEHACALSRSLGGYLRDTDRGDVAEILRCHARTPRTATGPAEGPPRRALLPERPVRDAEPARRHGAALEPT</sequence>
<comment type="caution">
    <text evidence="3">The sequence shown here is derived from an EMBL/GenBank/DDBJ whole genome shotgun (WGS) entry which is preliminary data.</text>
</comment>
<name>A0ABV8TN85_9ACTN</name>
<dbReference type="Pfam" id="PF00931">
    <property type="entry name" value="NB-ARC"/>
    <property type="match status" value="1"/>
</dbReference>
<feature type="domain" description="NB-ARC" evidence="2">
    <location>
        <begin position="115"/>
        <end position="267"/>
    </location>
</feature>
<evidence type="ECO:0000313" key="3">
    <source>
        <dbReference type="EMBL" id="MFC4332082.1"/>
    </source>
</evidence>
<dbReference type="SUPFAM" id="SSF52540">
    <property type="entry name" value="P-loop containing nucleoside triphosphate hydrolases"/>
    <property type="match status" value="1"/>
</dbReference>
<dbReference type="Proteomes" id="UP001595824">
    <property type="component" value="Unassembled WGS sequence"/>
</dbReference>
<organism evidence="3 4">
    <name type="scientific">Streptomyces andamanensis</name>
    <dbReference type="NCBI Taxonomy" id="1565035"/>
    <lineage>
        <taxon>Bacteria</taxon>
        <taxon>Bacillati</taxon>
        <taxon>Actinomycetota</taxon>
        <taxon>Actinomycetes</taxon>
        <taxon>Kitasatosporales</taxon>
        <taxon>Streptomycetaceae</taxon>
        <taxon>Streptomyces</taxon>
    </lineage>
</organism>
<proteinExistence type="predicted"/>
<keyword evidence="4" id="KW-1185">Reference proteome</keyword>
<dbReference type="InterPro" id="IPR027417">
    <property type="entry name" value="P-loop_NTPase"/>
</dbReference>
<dbReference type="RefSeq" id="WP_381743605.1">
    <property type="nucleotide sequence ID" value="NZ_JBHSDP010000027.1"/>
</dbReference>
<protein>
    <submittedName>
        <fullName evidence="3">NB-ARC domain-containing protein</fullName>
    </submittedName>
</protein>
<reference evidence="4" key="1">
    <citation type="journal article" date="2019" name="Int. J. Syst. Evol. Microbiol.">
        <title>The Global Catalogue of Microorganisms (GCM) 10K type strain sequencing project: providing services to taxonomists for standard genome sequencing and annotation.</title>
        <authorList>
            <consortium name="The Broad Institute Genomics Platform"/>
            <consortium name="The Broad Institute Genome Sequencing Center for Infectious Disease"/>
            <person name="Wu L."/>
            <person name="Ma J."/>
        </authorList>
    </citation>
    <scope>NUCLEOTIDE SEQUENCE [LARGE SCALE GENOMIC DNA]</scope>
    <source>
        <strain evidence="4">PCU 347</strain>
    </source>
</reference>
<gene>
    <name evidence="3" type="ORF">ACFPC0_30815</name>
</gene>
<dbReference type="PRINTS" id="PR00364">
    <property type="entry name" value="DISEASERSIST"/>
</dbReference>
<feature type="compositionally biased region" description="Basic and acidic residues" evidence="1">
    <location>
        <begin position="529"/>
        <end position="542"/>
    </location>
</feature>